<dbReference type="CDD" id="cd05827">
    <property type="entry name" value="Sortase_C"/>
    <property type="match status" value="1"/>
</dbReference>
<evidence type="ECO:0000256" key="2">
    <source>
        <dbReference type="SAM" id="Phobius"/>
    </source>
</evidence>
<sequence length="290" mass="32339">MKKLGVFIKKEKGLILSILVLLVGMGVLAYPFVSEFLYWRAANTEIEYFEVAAKQLTDEEREDRLRLAQAYNSTLTSGGGQSLSDPYSDEEKEEGRAVYAQMLEVNEQLGYVTLPKLDSKLPLFAGTTDTVLSRGVGHLEGTTLPVGGESTHAVLTAHRGLPSARLWTDLDQMVIGDIFYVDTLAGTLAYEVDQIDVIEPTDYSQLELVNGADYVTLLTCTPYMINSHRLIVRGRRTAYFPEEALAAEDDGGWRWNSLYVRLATYGGIALLAIFLLLFIPSKRRKNREKA</sequence>
<accession>A0ABY5P8N2</accession>
<dbReference type="InterPro" id="IPR023365">
    <property type="entry name" value="Sortase_dom-sf"/>
</dbReference>
<keyword evidence="4" id="KW-1185">Reference proteome</keyword>
<keyword evidence="1" id="KW-0378">Hydrolase</keyword>
<name>A0ABY5P8N2_9LACT</name>
<keyword evidence="2" id="KW-0472">Membrane</keyword>
<evidence type="ECO:0000256" key="1">
    <source>
        <dbReference type="ARBA" id="ARBA00022801"/>
    </source>
</evidence>
<dbReference type="NCBIfam" id="NF033745">
    <property type="entry name" value="class_C_sortase"/>
    <property type="match status" value="1"/>
</dbReference>
<dbReference type="Proteomes" id="UP001315967">
    <property type="component" value="Chromosome"/>
</dbReference>
<dbReference type="InterPro" id="IPR042002">
    <property type="entry name" value="Sortase_C"/>
</dbReference>
<evidence type="ECO:0000313" key="3">
    <source>
        <dbReference type="EMBL" id="UUX35106.1"/>
    </source>
</evidence>
<dbReference type="EMBL" id="CP102453">
    <property type="protein sequence ID" value="UUX35106.1"/>
    <property type="molecule type" value="Genomic_DNA"/>
</dbReference>
<organism evidence="3 4">
    <name type="scientific">Fundicoccus culcitae</name>
    <dbReference type="NCBI Taxonomy" id="2969821"/>
    <lineage>
        <taxon>Bacteria</taxon>
        <taxon>Bacillati</taxon>
        <taxon>Bacillota</taxon>
        <taxon>Bacilli</taxon>
        <taxon>Lactobacillales</taxon>
        <taxon>Aerococcaceae</taxon>
        <taxon>Fundicoccus</taxon>
    </lineage>
</organism>
<keyword evidence="2" id="KW-0812">Transmembrane</keyword>
<evidence type="ECO:0000313" key="4">
    <source>
        <dbReference type="Proteomes" id="UP001315967"/>
    </source>
</evidence>
<dbReference type="NCBIfam" id="TIGR01076">
    <property type="entry name" value="sortase_fam"/>
    <property type="match status" value="1"/>
</dbReference>
<keyword evidence="2" id="KW-1133">Transmembrane helix</keyword>
<dbReference type="SUPFAM" id="SSF63817">
    <property type="entry name" value="Sortase"/>
    <property type="match status" value="1"/>
</dbReference>
<dbReference type="Gene3D" id="2.40.260.10">
    <property type="entry name" value="Sortase"/>
    <property type="match status" value="1"/>
</dbReference>
<feature type="transmembrane region" description="Helical" evidence="2">
    <location>
        <begin position="258"/>
        <end position="279"/>
    </location>
</feature>
<dbReference type="Pfam" id="PF04203">
    <property type="entry name" value="Sortase"/>
    <property type="match status" value="1"/>
</dbReference>
<reference evidence="3 4" key="1">
    <citation type="submission" date="2022-08" db="EMBL/GenBank/DDBJ databases">
        <title>Aerococcaceae sp. nov isolated from spoiled eye mask.</title>
        <authorList>
            <person name="Zhou G."/>
            <person name="Xie X.-B."/>
            <person name="Shi Q.-S."/>
            <person name="Wang Y.-S."/>
            <person name="Wen X."/>
            <person name="Peng H."/>
            <person name="Yang X.-J."/>
            <person name="Tao H.-B."/>
            <person name="Huang X.-M."/>
        </authorList>
    </citation>
    <scope>NUCLEOTIDE SEQUENCE [LARGE SCALE GENOMIC DNA]</scope>
    <source>
        <strain evidence="4">DM20194951</strain>
    </source>
</reference>
<dbReference type="RefSeq" id="WP_313794599.1">
    <property type="nucleotide sequence ID" value="NZ_CP102453.1"/>
</dbReference>
<protein>
    <submittedName>
        <fullName evidence="3">Class C sortase</fullName>
    </submittedName>
</protein>
<dbReference type="InterPro" id="IPR005754">
    <property type="entry name" value="Sortase"/>
</dbReference>
<proteinExistence type="predicted"/>
<gene>
    <name evidence="3" type="ORF">NRE15_05550</name>
</gene>